<dbReference type="Proteomes" id="UP000049127">
    <property type="component" value="Unassembled WGS sequence"/>
</dbReference>
<dbReference type="PANTHER" id="PTHR10434:SF11">
    <property type="entry name" value="1-ACYL-SN-GLYCEROL-3-PHOSPHATE ACYLTRANSFERASE"/>
    <property type="match status" value="1"/>
</dbReference>
<dbReference type="EMBL" id="CEKZ01000003">
    <property type="protein sequence ID" value="CEQ03642.1"/>
    <property type="molecule type" value="Genomic_DNA"/>
</dbReference>
<dbReference type="RefSeq" id="WP_055333521.1">
    <property type="nucleotide sequence ID" value="NZ_CDNF01000003.1"/>
</dbReference>
<gene>
    <name evidence="6" type="primary">plsC</name>
    <name evidence="6" type="ORF">R28058_13751</name>
</gene>
<dbReference type="EC" id="2.3.1.51" evidence="4"/>
<evidence type="ECO:0000256" key="2">
    <source>
        <dbReference type="ARBA" id="ARBA00022679"/>
    </source>
</evidence>
<keyword evidence="4" id="KW-1208">Phospholipid metabolism</keyword>
<evidence type="ECO:0000256" key="3">
    <source>
        <dbReference type="ARBA" id="ARBA00023315"/>
    </source>
</evidence>
<sequence length="199" mass="22684">MKFYDFVTGVLKTFTKLFFKFEVIGKENIPHEGAIILAANHRSNLDPVFLASCMHKNRPIKAVAKKELFKIKPLGYILNKLNVIPVDRNNPTASTIKNILKVLRAKECLGMFPEGTRNKGTGFLEAKPGLGMFAIKGKALVVPVSIISSYKIFNKVTLYIDKPISFEEYYKEKLSTEDYQRLSQNVLDLIKDNYLKYDK</sequence>
<proteinExistence type="inferred from homology"/>
<evidence type="ECO:0000313" key="6">
    <source>
        <dbReference type="EMBL" id="CEQ03642.1"/>
    </source>
</evidence>
<dbReference type="SUPFAM" id="SSF69593">
    <property type="entry name" value="Glycerol-3-phosphate (1)-acyltransferase"/>
    <property type="match status" value="1"/>
</dbReference>
<dbReference type="AlphaFoldDB" id="A0A0C7I2G6"/>
<feature type="domain" description="Phospholipid/glycerol acyltransferase" evidence="5">
    <location>
        <begin position="35"/>
        <end position="149"/>
    </location>
</feature>
<dbReference type="NCBIfam" id="TIGR00530">
    <property type="entry name" value="AGP_acyltrn"/>
    <property type="match status" value="1"/>
</dbReference>
<dbReference type="CDD" id="cd07989">
    <property type="entry name" value="LPLAT_AGPAT-like"/>
    <property type="match status" value="1"/>
</dbReference>
<dbReference type="SMART" id="SM00563">
    <property type="entry name" value="PlsC"/>
    <property type="match status" value="1"/>
</dbReference>
<accession>A0A0C7I2G6</accession>
<keyword evidence="4" id="KW-0444">Lipid biosynthesis</keyword>
<organism evidence="6 7">
    <name type="scientific">Paraclostridium sordellii</name>
    <name type="common">Clostridium sordellii</name>
    <dbReference type="NCBI Taxonomy" id="1505"/>
    <lineage>
        <taxon>Bacteria</taxon>
        <taxon>Bacillati</taxon>
        <taxon>Bacillota</taxon>
        <taxon>Clostridia</taxon>
        <taxon>Peptostreptococcales</taxon>
        <taxon>Peptostreptococcaceae</taxon>
        <taxon>Paraclostridium</taxon>
    </lineage>
</organism>
<dbReference type="GO" id="GO:0003841">
    <property type="term" value="F:1-acylglycerol-3-phosphate O-acyltransferase activity"/>
    <property type="evidence" value="ECO:0007669"/>
    <property type="project" value="UniProtKB-UniRule"/>
</dbReference>
<evidence type="ECO:0000256" key="1">
    <source>
        <dbReference type="ARBA" id="ARBA00008655"/>
    </source>
</evidence>
<comment type="catalytic activity">
    <reaction evidence="4">
        <text>a 1-acyl-sn-glycero-3-phosphate + an acyl-CoA = a 1,2-diacyl-sn-glycero-3-phosphate + CoA</text>
        <dbReference type="Rhea" id="RHEA:19709"/>
        <dbReference type="ChEBI" id="CHEBI:57287"/>
        <dbReference type="ChEBI" id="CHEBI:57970"/>
        <dbReference type="ChEBI" id="CHEBI:58342"/>
        <dbReference type="ChEBI" id="CHEBI:58608"/>
        <dbReference type="EC" id="2.3.1.51"/>
    </reaction>
</comment>
<comment type="domain">
    <text evidence="4">The HXXXXD motif is essential for acyltransferase activity and may constitute the binding site for the phosphate moiety of the glycerol-3-phosphate.</text>
</comment>
<keyword evidence="2 4" id="KW-0808">Transferase</keyword>
<dbReference type="InterPro" id="IPR004552">
    <property type="entry name" value="AGP_acyltrans"/>
</dbReference>
<dbReference type="PANTHER" id="PTHR10434">
    <property type="entry name" value="1-ACYL-SN-GLYCEROL-3-PHOSPHATE ACYLTRANSFERASE"/>
    <property type="match status" value="1"/>
</dbReference>
<evidence type="ECO:0000256" key="4">
    <source>
        <dbReference type="RuleBase" id="RU361267"/>
    </source>
</evidence>
<protein>
    <recommendedName>
        <fullName evidence="4">1-acyl-sn-glycerol-3-phosphate acyltransferase</fullName>
        <ecNumber evidence="4">2.3.1.51</ecNumber>
    </recommendedName>
</protein>
<evidence type="ECO:0000313" key="7">
    <source>
        <dbReference type="Proteomes" id="UP000049127"/>
    </source>
</evidence>
<name>A0A0C7I2G6_PARSO</name>
<comment type="similarity">
    <text evidence="1 4">Belongs to the 1-acyl-sn-glycerol-3-phosphate acyltransferase family.</text>
</comment>
<reference evidence="6 7" key="1">
    <citation type="submission" date="2015-01" db="EMBL/GenBank/DDBJ databases">
        <authorList>
            <person name="Aslett A.Martin."/>
            <person name="De Silva Nishadi"/>
        </authorList>
    </citation>
    <scope>NUCLEOTIDE SEQUENCE [LARGE SCALE GENOMIC DNA]</scope>
    <source>
        <strain evidence="6 7">R28058</strain>
    </source>
</reference>
<keyword evidence="4" id="KW-0594">Phospholipid biosynthesis</keyword>
<keyword evidence="4" id="KW-0443">Lipid metabolism</keyword>
<evidence type="ECO:0000259" key="5">
    <source>
        <dbReference type="SMART" id="SM00563"/>
    </source>
</evidence>
<dbReference type="GO" id="GO:0006654">
    <property type="term" value="P:phosphatidic acid biosynthetic process"/>
    <property type="evidence" value="ECO:0007669"/>
    <property type="project" value="TreeGrafter"/>
</dbReference>
<dbReference type="Pfam" id="PF01553">
    <property type="entry name" value="Acyltransferase"/>
    <property type="match status" value="1"/>
</dbReference>
<keyword evidence="3 4" id="KW-0012">Acyltransferase</keyword>
<dbReference type="InterPro" id="IPR002123">
    <property type="entry name" value="Plipid/glycerol_acylTrfase"/>
</dbReference>
<dbReference type="GO" id="GO:0016020">
    <property type="term" value="C:membrane"/>
    <property type="evidence" value="ECO:0007669"/>
    <property type="project" value="InterPro"/>
</dbReference>
<dbReference type="OrthoDB" id="9803035at2"/>